<accession>A0ABU0YVE0</accession>
<comment type="caution">
    <text evidence="1">The sequence shown here is derived from an EMBL/GenBank/DDBJ whole genome shotgun (WGS) entry which is preliminary data.</text>
</comment>
<evidence type="ECO:0000313" key="2">
    <source>
        <dbReference type="Proteomes" id="UP001230156"/>
    </source>
</evidence>
<dbReference type="RefSeq" id="WP_379962283.1">
    <property type="nucleotide sequence ID" value="NZ_JAUYVI010000016.1"/>
</dbReference>
<reference evidence="2" key="1">
    <citation type="submission" date="2023-08" db="EMBL/GenBank/DDBJ databases">
        <title>Rhodospirillaceae gen. nov., a novel taxon isolated from the Yangtze River Yuezi River estuary sludge.</title>
        <authorList>
            <person name="Ruan L."/>
        </authorList>
    </citation>
    <scope>NUCLEOTIDE SEQUENCE [LARGE SCALE GENOMIC DNA]</scope>
    <source>
        <strain evidence="2">R-7</strain>
    </source>
</reference>
<sequence>MAAESGASVGRKAAVIALSLLGLLAGCAYHGDSVTDIDNPAVQKFAWFSFLDGNDIRQACAALGPKAPARYRLIYNGQYEKQLRVYEIEATPSGGANLHVRTKGGTNLADWWIRDTADLLAPWRWRESTAALSPEEMAQFPKALADSGFGSGAPQGLRLPSQDFYWVASGCEAGQFHFYAWRAKQGRLDDAKFQDFLLRHDGTGLALRQPYVLGPEESSYRPAGGNGRNPSSNFTLQVRGEGIGGLINAF</sequence>
<dbReference type="EMBL" id="JAUYVI010000016">
    <property type="protein sequence ID" value="MDQ7251690.1"/>
    <property type="molecule type" value="Genomic_DNA"/>
</dbReference>
<proteinExistence type="predicted"/>
<protein>
    <recommendedName>
        <fullName evidence="3">Lipoprotein</fullName>
    </recommendedName>
</protein>
<name>A0ABU0YVE0_9PROT</name>
<gene>
    <name evidence="1" type="ORF">Q8A70_28645</name>
</gene>
<evidence type="ECO:0000313" key="1">
    <source>
        <dbReference type="EMBL" id="MDQ7251690.1"/>
    </source>
</evidence>
<evidence type="ECO:0008006" key="3">
    <source>
        <dbReference type="Google" id="ProtNLM"/>
    </source>
</evidence>
<dbReference type="Proteomes" id="UP001230156">
    <property type="component" value="Unassembled WGS sequence"/>
</dbReference>
<keyword evidence="2" id="KW-1185">Reference proteome</keyword>
<organism evidence="1 2">
    <name type="scientific">Dongia sedimenti</name>
    <dbReference type="NCBI Taxonomy" id="3064282"/>
    <lineage>
        <taxon>Bacteria</taxon>
        <taxon>Pseudomonadati</taxon>
        <taxon>Pseudomonadota</taxon>
        <taxon>Alphaproteobacteria</taxon>
        <taxon>Rhodospirillales</taxon>
        <taxon>Dongiaceae</taxon>
        <taxon>Dongia</taxon>
    </lineage>
</organism>